<accession>A0A1R1YHV5</accession>
<protein>
    <recommendedName>
        <fullName evidence="9">Protein farnesyltransferase/geranylgeranyltransferase type-1 subunit alpha</fullName>
        <ecNumber evidence="4">2.5.1.58</ecNumber>
        <ecNumber evidence="3">2.5.1.59</ecNumber>
    </recommendedName>
    <alternativeName>
        <fullName evidence="12">CAAX farnesyltransferase subunit alpha</fullName>
    </alternativeName>
    <alternativeName>
        <fullName evidence="11">FTase-alpha</fullName>
    </alternativeName>
    <alternativeName>
        <fullName evidence="10">Ras proteins prenyltransferase subunit alpha</fullName>
    </alternativeName>
    <alternativeName>
        <fullName evidence="13">Type I protein geranyl-geranyltransferase subunit alpha</fullName>
    </alternativeName>
</protein>
<evidence type="ECO:0000256" key="7">
    <source>
        <dbReference type="ARBA" id="ARBA00022737"/>
    </source>
</evidence>
<dbReference type="PANTHER" id="PTHR11129">
    <property type="entry name" value="PROTEIN FARNESYLTRANSFERASE ALPHA SUBUNIT/RAB GERANYLGERANYL TRANSFERASE ALPHA SUBUNIT"/>
    <property type="match status" value="1"/>
</dbReference>
<dbReference type="GO" id="GO:0005965">
    <property type="term" value="C:protein farnesyltransferase complex"/>
    <property type="evidence" value="ECO:0007669"/>
    <property type="project" value="TreeGrafter"/>
</dbReference>
<dbReference type="Pfam" id="PF01239">
    <property type="entry name" value="PPTA"/>
    <property type="match status" value="4"/>
</dbReference>
<evidence type="ECO:0000256" key="10">
    <source>
        <dbReference type="ARBA" id="ARBA00041392"/>
    </source>
</evidence>
<evidence type="ECO:0000256" key="4">
    <source>
        <dbReference type="ARBA" id="ARBA00012702"/>
    </source>
</evidence>
<organism evidence="14 15">
    <name type="scientific">Smittium culicis</name>
    <dbReference type="NCBI Taxonomy" id="133412"/>
    <lineage>
        <taxon>Eukaryota</taxon>
        <taxon>Fungi</taxon>
        <taxon>Fungi incertae sedis</taxon>
        <taxon>Zoopagomycota</taxon>
        <taxon>Kickxellomycotina</taxon>
        <taxon>Harpellomycetes</taxon>
        <taxon>Harpellales</taxon>
        <taxon>Legeriomycetaceae</taxon>
        <taxon>Smittium</taxon>
    </lineage>
</organism>
<evidence type="ECO:0000256" key="13">
    <source>
        <dbReference type="ARBA" id="ARBA00043219"/>
    </source>
</evidence>
<name>A0A1R1YHV5_9FUNG</name>
<comment type="caution">
    <text evidence="14">The sequence shown here is derived from an EMBL/GenBank/DDBJ whole genome shotgun (WGS) entry which is preliminary data.</text>
</comment>
<dbReference type="AlphaFoldDB" id="A0A1R1YHV5"/>
<evidence type="ECO:0000256" key="2">
    <source>
        <dbReference type="ARBA" id="ARBA00006734"/>
    </source>
</evidence>
<evidence type="ECO:0000256" key="6">
    <source>
        <dbReference type="ARBA" id="ARBA00022679"/>
    </source>
</evidence>
<dbReference type="EC" id="2.5.1.59" evidence="3"/>
<evidence type="ECO:0000256" key="5">
    <source>
        <dbReference type="ARBA" id="ARBA00022602"/>
    </source>
</evidence>
<dbReference type="OrthoDB" id="272289at2759"/>
<dbReference type="GO" id="GO:0005953">
    <property type="term" value="C:CAAX-protein geranylgeranyltransferase complex"/>
    <property type="evidence" value="ECO:0007669"/>
    <property type="project" value="TreeGrafter"/>
</dbReference>
<dbReference type="PROSITE" id="PS51147">
    <property type="entry name" value="PFTA"/>
    <property type="match status" value="4"/>
</dbReference>
<evidence type="ECO:0000256" key="1">
    <source>
        <dbReference type="ARBA" id="ARBA00001946"/>
    </source>
</evidence>
<dbReference type="GO" id="GO:0004660">
    <property type="term" value="F:protein farnesyltransferase activity"/>
    <property type="evidence" value="ECO:0007669"/>
    <property type="project" value="UniProtKB-EC"/>
</dbReference>
<evidence type="ECO:0000313" key="14">
    <source>
        <dbReference type="EMBL" id="OMJ26454.1"/>
    </source>
</evidence>
<proteinExistence type="inferred from homology"/>
<evidence type="ECO:0000256" key="9">
    <source>
        <dbReference type="ARBA" id="ARBA00040965"/>
    </source>
</evidence>
<dbReference type="STRING" id="133412.A0A1R1YHV5"/>
<keyword evidence="6 14" id="KW-0808">Transferase</keyword>
<dbReference type="Proteomes" id="UP000187283">
    <property type="component" value="Unassembled WGS sequence"/>
</dbReference>
<dbReference type="Gene3D" id="1.25.40.120">
    <property type="entry name" value="Protein prenylyltransferase"/>
    <property type="match status" value="2"/>
</dbReference>
<evidence type="ECO:0000256" key="3">
    <source>
        <dbReference type="ARBA" id="ARBA00012700"/>
    </source>
</evidence>
<keyword evidence="7" id="KW-0677">Repeat</keyword>
<sequence>MPGDSDSNQERVPYSLREEWKDVEPIFVQDGPDSICPISYLEEFKDTMSYLRAVMKNREISERAFELVGDSIRIHPANYSAWLYRMELFWALEKDVIEELDWISDIASENPKNYQLWHQRQQIIEALFKLGKIEEFGPTDYSAILEESIKVSQAANTKLPEAASKRLGEESLDYAKLLSVENFNNKLIKSEIHFLNEQIDFDSKNFHAWSYRQFVVKTFNLFEYEYLYTKLKIEQDIRNNSAWNQLYFVLKNYFLLNEKSTPELNGAINPNIQSNCDVSTLLIQHIEFATSKIYLAPNNESSWVFIQGLLRLHGPELLYTDLHSKIAQILSLNDKKSEYLSQSRFYWEYLAKYYLHKRDSLTSDISNPRFLDYNNKAKDSYEKLANSLDPIRKNYWNYLLNKTVLL</sequence>
<gene>
    <name evidence="14" type="ORF">AYI70_g164</name>
</gene>
<comment type="similarity">
    <text evidence="2">Belongs to the protein prenyltransferase subunit alpha family.</text>
</comment>
<dbReference type="EMBL" id="LSSN01000019">
    <property type="protein sequence ID" value="OMJ26454.1"/>
    <property type="molecule type" value="Genomic_DNA"/>
</dbReference>
<evidence type="ECO:0000256" key="11">
    <source>
        <dbReference type="ARBA" id="ARBA00042436"/>
    </source>
</evidence>
<keyword evidence="15" id="KW-1185">Reference proteome</keyword>
<dbReference type="InterPro" id="IPR002088">
    <property type="entry name" value="Prenyl_trans_a"/>
</dbReference>
<evidence type="ECO:0000313" key="15">
    <source>
        <dbReference type="Proteomes" id="UP000187283"/>
    </source>
</evidence>
<keyword evidence="5" id="KW-0637">Prenyltransferase</keyword>
<reference evidence="14 15" key="1">
    <citation type="submission" date="2017-01" db="EMBL/GenBank/DDBJ databases">
        <authorList>
            <person name="Mah S.A."/>
            <person name="Swanson W.J."/>
            <person name="Moy G.W."/>
            <person name="Vacquier V.D."/>
        </authorList>
    </citation>
    <scope>NUCLEOTIDE SEQUENCE [LARGE SCALE GENOMIC DNA]</scope>
    <source>
        <strain evidence="14 15">GSMNP</strain>
    </source>
</reference>
<dbReference type="GO" id="GO:0004662">
    <property type="term" value="F:CAAX-protein geranylgeranyltransferase activity"/>
    <property type="evidence" value="ECO:0007669"/>
    <property type="project" value="UniProtKB-EC"/>
</dbReference>
<dbReference type="PANTHER" id="PTHR11129:SF1">
    <property type="entry name" value="PROTEIN FARNESYLTRANSFERASE_GERANYLGERANYLTRANSFERASE TYPE-1 SUBUNIT ALPHA"/>
    <property type="match status" value="1"/>
</dbReference>
<comment type="cofactor">
    <cofactor evidence="1">
        <name>Mg(2+)</name>
        <dbReference type="ChEBI" id="CHEBI:18420"/>
    </cofactor>
</comment>
<dbReference type="SUPFAM" id="SSF48439">
    <property type="entry name" value="Protein prenylyltransferase"/>
    <property type="match status" value="1"/>
</dbReference>
<dbReference type="EC" id="2.5.1.58" evidence="4"/>
<keyword evidence="8" id="KW-0460">Magnesium</keyword>
<evidence type="ECO:0000256" key="12">
    <source>
        <dbReference type="ARBA" id="ARBA00043086"/>
    </source>
</evidence>
<evidence type="ECO:0000256" key="8">
    <source>
        <dbReference type="ARBA" id="ARBA00022842"/>
    </source>
</evidence>